<dbReference type="InterPro" id="IPR001077">
    <property type="entry name" value="COMT_C"/>
</dbReference>
<evidence type="ECO:0000256" key="3">
    <source>
        <dbReference type="ARBA" id="ARBA00022691"/>
    </source>
</evidence>
<dbReference type="PANTHER" id="PTHR43712">
    <property type="entry name" value="PUTATIVE (AFU_ORTHOLOGUE AFUA_4G14580)-RELATED"/>
    <property type="match status" value="1"/>
</dbReference>
<protein>
    <submittedName>
        <fullName evidence="5">O-methyltransferase</fullName>
    </submittedName>
</protein>
<dbReference type="InterPro" id="IPR036388">
    <property type="entry name" value="WH-like_DNA-bd_sf"/>
</dbReference>
<keyword evidence="1 5" id="KW-0489">Methyltransferase</keyword>
<evidence type="ECO:0000256" key="1">
    <source>
        <dbReference type="ARBA" id="ARBA00022603"/>
    </source>
</evidence>
<keyword evidence="6" id="KW-1185">Reference proteome</keyword>
<comment type="caution">
    <text evidence="5">The sequence shown here is derived from an EMBL/GenBank/DDBJ whole genome shotgun (WGS) entry which is preliminary data.</text>
</comment>
<keyword evidence="2 5" id="KW-0808">Transferase</keyword>
<evidence type="ECO:0000256" key="2">
    <source>
        <dbReference type="ARBA" id="ARBA00022679"/>
    </source>
</evidence>
<dbReference type="Gene3D" id="3.40.50.150">
    <property type="entry name" value="Vaccinia Virus protein VP39"/>
    <property type="match status" value="1"/>
</dbReference>
<accession>A0A5M3YU71</accession>
<evidence type="ECO:0000313" key="5">
    <source>
        <dbReference type="EMBL" id="GFF13240.1"/>
    </source>
</evidence>
<dbReference type="GO" id="GO:0008171">
    <property type="term" value="F:O-methyltransferase activity"/>
    <property type="evidence" value="ECO:0007669"/>
    <property type="project" value="InterPro"/>
</dbReference>
<dbReference type="InterPro" id="IPR029063">
    <property type="entry name" value="SAM-dependent_MTases_sf"/>
</dbReference>
<dbReference type="SUPFAM" id="SSF46785">
    <property type="entry name" value="Winged helix' DNA-binding domain"/>
    <property type="match status" value="1"/>
</dbReference>
<evidence type="ECO:0000313" key="6">
    <source>
        <dbReference type="Proteomes" id="UP000452235"/>
    </source>
</evidence>
<dbReference type="InterPro" id="IPR036390">
    <property type="entry name" value="WH_DNA-bd_sf"/>
</dbReference>
<dbReference type="EMBL" id="BLJY01000002">
    <property type="protein sequence ID" value="GFF13240.1"/>
    <property type="molecule type" value="Genomic_DNA"/>
</dbReference>
<dbReference type="PIRSF" id="PIRSF005739">
    <property type="entry name" value="O-mtase"/>
    <property type="match status" value="1"/>
</dbReference>
<evidence type="ECO:0000259" key="4">
    <source>
        <dbReference type="Pfam" id="PF00891"/>
    </source>
</evidence>
<proteinExistence type="predicted"/>
<dbReference type="Proteomes" id="UP000452235">
    <property type="component" value="Unassembled WGS sequence"/>
</dbReference>
<dbReference type="Gene3D" id="1.10.10.10">
    <property type="entry name" value="Winged helix-like DNA-binding domain superfamily/Winged helix DNA-binding domain"/>
    <property type="match status" value="1"/>
</dbReference>
<dbReference type="OrthoDB" id="2410195at2759"/>
<dbReference type="GO" id="GO:0044550">
    <property type="term" value="P:secondary metabolite biosynthetic process"/>
    <property type="evidence" value="ECO:0007669"/>
    <property type="project" value="UniProtKB-ARBA"/>
</dbReference>
<name>A0A5M3YU71_ASPTE</name>
<dbReference type="PROSITE" id="PS51683">
    <property type="entry name" value="SAM_OMT_II"/>
    <property type="match status" value="1"/>
</dbReference>
<keyword evidence="3" id="KW-0949">S-adenosyl-L-methionine</keyword>
<dbReference type="GO" id="GO:0032259">
    <property type="term" value="P:methylation"/>
    <property type="evidence" value="ECO:0007669"/>
    <property type="project" value="UniProtKB-KW"/>
</dbReference>
<dbReference type="PANTHER" id="PTHR43712:SF11">
    <property type="entry name" value="O-METHYLTRANSFERASE (AFU_ORTHOLOGUE AFUA_2G17820)-RELATED"/>
    <property type="match status" value="1"/>
</dbReference>
<organism evidence="5 6">
    <name type="scientific">Aspergillus terreus</name>
    <dbReference type="NCBI Taxonomy" id="33178"/>
    <lineage>
        <taxon>Eukaryota</taxon>
        <taxon>Fungi</taxon>
        <taxon>Dikarya</taxon>
        <taxon>Ascomycota</taxon>
        <taxon>Pezizomycotina</taxon>
        <taxon>Eurotiomycetes</taxon>
        <taxon>Eurotiomycetidae</taxon>
        <taxon>Eurotiales</taxon>
        <taxon>Aspergillaceae</taxon>
        <taxon>Aspergillus</taxon>
        <taxon>Aspergillus subgen. Circumdati</taxon>
    </lineage>
</organism>
<dbReference type="Pfam" id="PF00891">
    <property type="entry name" value="Methyltransf_2"/>
    <property type="match status" value="1"/>
</dbReference>
<dbReference type="SUPFAM" id="SSF53335">
    <property type="entry name" value="S-adenosyl-L-methionine-dependent methyltransferases"/>
    <property type="match status" value="1"/>
</dbReference>
<dbReference type="VEuPathDB" id="FungiDB:ATEG_02253"/>
<sequence length="375" mass="42340">MSVLQELDHIQKLLFAKADGDQIAHQELLEAIRRLQLSMMQNIAVRIAVERRWLHVIAAANGKPVQAAEIAKETTDDAQFVMRILQFLAVIGLCDEDGGGAYVANERTNFHALSGSMAAVKTTYDLFFPMAGRLVDYMRGPGLKSDAESLSKFTYGVDHVFELMENDPQLKKIFDEYMFVEQQWFPFAWFEIYPPAQALASLACDPSHPLIVDLGGGRGQNLIRFKQQYPDYPGRLILQDLPSTVEGISELPDGIEAMGHDFFTPQPVHGASIYLFRHAIHDWSDPQAEHILRQLVPAMDREKSTLLIIDRVMPEEGAKLRDVELDMLMWLAVGGIERTETQWEQLLRNVGLELINVWRSPKLGDSVLEARLAGR</sequence>
<dbReference type="AlphaFoldDB" id="A0A5M3YU71"/>
<reference evidence="5 6" key="1">
    <citation type="submission" date="2020-01" db="EMBL/GenBank/DDBJ databases">
        <title>Aspergillus terreus IFO 6365 whole genome shotgun sequence.</title>
        <authorList>
            <person name="Kanamasa S."/>
            <person name="Takahashi H."/>
        </authorList>
    </citation>
    <scope>NUCLEOTIDE SEQUENCE [LARGE SCALE GENOMIC DNA]</scope>
    <source>
        <strain evidence="5 6">IFO 6365</strain>
    </source>
</reference>
<feature type="domain" description="O-methyltransferase C-terminal" evidence="4">
    <location>
        <begin position="153"/>
        <end position="351"/>
    </location>
</feature>
<dbReference type="InterPro" id="IPR016461">
    <property type="entry name" value="COMT-like"/>
</dbReference>
<gene>
    <name evidence="5" type="ORF">ATEIFO6365_0002035000</name>
</gene>